<evidence type="ECO:0000256" key="1">
    <source>
        <dbReference type="PROSITE-ProRule" id="PRU00076"/>
    </source>
</evidence>
<proteinExistence type="predicted"/>
<organism evidence="3 4">
    <name type="scientific">Caerostris extrusa</name>
    <name type="common">Bark spider</name>
    <name type="synonym">Caerostris bankana</name>
    <dbReference type="NCBI Taxonomy" id="172846"/>
    <lineage>
        <taxon>Eukaryota</taxon>
        <taxon>Metazoa</taxon>
        <taxon>Ecdysozoa</taxon>
        <taxon>Arthropoda</taxon>
        <taxon>Chelicerata</taxon>
        <taxon>Arachnida</taxon>
        <taxon>Araneae</taxon>
        <taxon>Araneomorphae</taxon>
        <taxon>Entelegynae</taxon>
        <taxon>Araneoidea</taxon>
        <taxon>Araneidae</taxon>
        <taxon>Caerostris</taxon>
    </lineage>
</organism>
<dbReference type="PROSITE" id="PS01186">
    <property type="entry name" value="EGF_2"/>
    <property type="match status" value="1"/>
</dbReference>
<keyword evidence="1" id="KW-0245">EGF-like domain</keyword>
<accession>A0AAV4XW45</accession>
<name>A0AAV4XW45_CAEEX</name>
<dbReference type="Proteomes" id="UP001054945">
    <property type="component" value="Unassembled WGS sequence"/>
</dbReference>
<evidence type="ECO:0000313" key="4">
    <source>
        <dbReference type="Proteomes" id="UP001054945"/>
    </source>
</evidence>
<evidence type="ECO:0000259" key="2">
    <source>
        <dbReference type="PROSITE" id="PS50026"/>
    </source>
</evidence>
<feature type="disulfide bond" evidence="1">
    <location>
        <begin position="99"/>
        <end position="116"/>
    </location>
</feature>
<feature type="domain" description="EGF-like" evidence="2">
    <location>
        <begin position="89"/>
        <end position="130"/>
    </location>
</feature>
<dbReference type="AlphaFoldDB" id="A0AAV4XW45"/>
<comment type="caution">
    <text evidence="3">The sequence shown here is derived from an EMBL/GenBank/DDBJ whole genome shotgun (WGS) entry which is preliminary data.</text>
</comment>
<gene>
    <name evidence="3" type="ORF">CEXT_458821</name>
</gene>
<evidence type="ECO:0000313" key="3">
    <source>
        <dbReference type="EMBL" id="GIY99222.1"/>
    </source>
</evidence>
<dbReference type="PROSITE" id="PS50026">
    <property type="entry name" value="EGF_3"/>
    <property type="match status" value="1"/>
</dbReference>
<sequence length="154" mass="17126">MKSQTVIRLQKNIQGLDSNKYPLNSVQLLEETPINDPESLLSLSTRSTRQISQQSISGADHNTLRPIILQLEKPDGIKQIESADRLSKLISKCTSDLQCSADATCIRQDPVENGFCRCTKGFQGNGIFCWGKKSNPDLQHSRLGIDEAEALREI</sequence>
<keyword evidence="4" id="KW-1185">Reference proteome</keyword>
<protein>
    <recommendedName>
        <fullName evidence="2">EGF-like domain-containing protein</fullName>
    </recommendedName>
</protein>
<reference evidence="3 4" key="1">
    <citation type="submission" date="2021-06" db="EMBL/GenBank/DDBJ databases">
        <title>Caerostris extrusa draft genome.</title>
        <authorList>
            <person name="Kono N."/>
            <person name="Arakawa K."/>
        </authorList>
    </citation>
    <scope>NUCLEOTIDE SEQUENCE [LARGE SCALE GENOMIC DNA]</scope>
</reference>
<dbReference type="Gene3D" id="2.10.25.10">
    <property type="entry name" value="Laminin"/>
    <property type="match status" value="1"/>
</dbReference>
<comment type="caution">
    <text evidence="1">Lacks conserved residue(s) required for the propagation of feature annotation.</text>
</comment>
<dbReference type="EMBL" id="BPLR01001023">
    <property type="protein sequence ID" value="GIY99222.1"/>
    <property type="molecule type" value="Genomic_DNA"/>
</dbReference>
<dbReference type="InterPro" id="IPR000742">
    <property type="entry name" value="EGF"/>
</dbReference>
<keyword evidence="1" id="KW-1015">Disulfide bond</keyword>